<keyword evidence="2" id="KW-0677">Repeat</keyword>
<dbReference type="InterPro" id="IPR027417">
    <property type="entry name" value="P-loop_NTPase"/>
</dbReference>
<dbReference type="Pfam" id="PF23598">
    <property type="entry name" value="LRR_14"/>
    <property type="match status" value="1"/>
</dbReference>
<name>A0A087HMY9_ARAAL</name>
<dbReference type="Gene3D" id="1.10.8.430">
    <property type="entry name" value="Helical domain of apoptotic protease-activating factors"/>
    <property type="match status" value="1"/>
</dbReference>
<dbReference type="AlphaFoldDB" id="A0A087HMY9"/>
<dbReference type="PANTHER" id="PTHR33463">
    <property type="entry name" value="NB-ARC DOMAIN-CONTAINING PROTEIN-RELATED"/>
    <property type="match status" value="1"/>
</dbReference>
<dbReference type="Gene3D" id="3.80.10.10">
    <property type="entry name" value="Ribonuclease Inhibitor"/>
    <property type="match status" value="1"/>
</dbReference>
<keyword evidence="10" id="KW-1185">Reference proteome</keyword>
<comment type="similarity">
    <text evidence="1">Belongs to the disease resistance NB-LRR family.</text>
</comment>
<feature type="domain" description="Disease resistance R13L4/SHOC-2-like LRR" evidence="8">
    <location>
        <begin position="427"/>
        <end position="693"/>
    </location>
</feature>
<dbReference type="SUPFAM" id="SSF52540">
    <property type="entry name" value="P-loop containing nucleoside triphosphate hydrolases"/>
    <property type="match status" value="1"/>
</dbReference>
<keyword evidence="3" id="KW-0547">Nucleotide-binding</keyword>
<keyword evidence="4" id="KW-0611">Plant defense</keyword>
<evidence type="ECO:0000313" key="9">
    <source>
        <dbReference type="EMBL" id="KFK43491.1"/>
    </source>
</evidence>
<protein>
    <submittedName>
        <fullName evidence="9">Uncharacterized protein</fullName>
    </submittedName>
</protein>
<evidence type="ECO:0000313" key="10">
    <source>
        <dbReference type="Proteomes" id="UP000029120"/>
    </source>
</evidence>
<keyword evidence="5" id="KW-0067">ATP-binding</keyword>
<dbReference type="GO" id="GO:0005524">
    <property type="term" value="F:ATP binding"/>
    <property type="evidence" value="ECO:0007669"/>
    <property type="project" value="UniProtKB-KW"/>
</dbReference>
<dbReference type="EMBL" id="CM002869">
    <property type="protein sequence ID" value="KFK43491.1"/>
    <property type="molecule type" value="Genomic_DNA"/>
</dbReference>
<dbReference type="eggNOG" id="KOG4658">
    <property type="taxonomic scope" value="Eukaryota"/>
</dbReference>
<dbReference type="OMA" id="HWICERF"/>
<proteinExistence type="inferred from homology"/>
<organism evidence="9 10">
    <name type="scientific">Arabis alpina</name>
    <name type="common">Alpine rock-cress</name>
    <dbReference type="NCBI Taxonomy" id="50452"/>
    <lineage>
        <taxon>Eukaryota</taxon>
        <taxon>Viridiplantae</taxon>
        <taxon>Streptophyta</taxon>
        <taxon>Embryophyta</taxon>
        <taxon>Tracheophyta</taxon>
        <taxon>Spermatophyta</taxon>
        <taxon>Magnoliopsida</taxon>
        <taxon>eudicotyledons</taxon>
        <taxon>Gunneridae</taxon>
        <taxon>Pentapetalae</taxon>
        <taxon>rosids</taxon>
        <taxon>malvids</taxon>
        <taxon>Brassicales</taxon>
        <taxon>Brassicaceae</taxon>
        <taxon>Arabideae</taxon>
        <taxon>Arabis</taxon>
    </lineage>
</organism>
<dbReference type="InterPro" id="IPR042197">
    <property type="entry name" value="Apaf_helical"/>
</dbReference>
<evidence type="ECO:0000256" key="6">
    <source>
        <dbReference type="SAM" id="Coils"/>
    </source>
</evidence>
<evidence type="ECO:0000256" key="3">
    <source>
        <dbReference type="ARBA" id="ARBA00022741"/>
    </source>
</evidence>
<dbReference type="FunFam" id="1.10.8.430:FF:000003">
    <property type="entry name" value="Probable disease resistance protein At5g66910"/>
    <property type="match status" value="1"/>
</dbReference>
<keyword evidence="6" id="KW-0175">Coiled coil</keyword>
<dbReference type="SUPFAM" id="SSF52058">
    <property type="entry name" value="L domain-like"/>
    <property type="match status" value="1"/>
</dbReference>
<dbReference type="InterPro" id="IPR032675">
    <property type="entry name" value="LRR_dom_sf"/>
</dbReference>
<dbReference type="InterPro" id="IPR055414">
    <property type="entry name" value="LRR_R13L4/SHOC2-like"/>
</dbReference>
<dbReference type="GO" id="GO:0043531">
    <property type="term" value="F:ADP binding"/>
    <property type="evidence" value="ECO:0007669"/>
    <property type="project" value="InterPro"/>
</dbReference>
<dbReference type="Pfam" id="PF00931">
    <property type="entry name" value="NB-ARC"/>
    <property type="match status" value="1"/>
</dbReference>
<dbReference type="GO" id="GO:0006952">
    <property type="term" value="P:defense response"/>
    <property type="evidence" value="ECO:0007669"/>
    <property type="project" value="UniProtKB-KW"/>
</dbReference>
<dbReference type="InterPro" id="IPR050905">
    <property type="entry name" value="Plant_NBS-LRR"/>
</dbReference>
<dbReference type="PRINTS" id="PR00364">
    <property type="entry name" value="DISEASERSIST"/>
</dbReference>
<evidence type="ECO:0000256" key="2">
    <source>
        <dbReference type="ARBA" id="ARBA00022737"/>
    </source>
</evidence>
<dbReference type="InterPro" id="IPR002182">
    <property type="entry name" value="NB-ARC"/>
</dbReference>
<evidence type="ECO:0000256" key="4">
    <source>
        <dbReference type="ARBA" id="ARBA00022821"/>
    </source>
</evidence>
<dbReference type="PANTHER" id="PTHR33463:SF220">
    <property type="entry name" value="NB-ARC DOMAIN-CONTAINING PROTEIN"/>
    <property type="match status" value="1"/>
</dbReference>
<dbReference type="Gene3D" id="3.40.50.300">
    <property type="entry name" value="P-loop containing nucleotide triphosphate hydrolases"/>
    <property type="match status" value="1"/>
</dbReference>
<dbReference type="Proteomes" id="UP000029120">
    <property type="component" value="Chromosome 1"/>
</dbReference>
<gene>
    <name evidence="9" type="ordered locus">AALP_Aa1g131900</name>
</gene>
<evidence type="ECO:0000256" key="5">
    <source>
        <dbReference type="ARBA" id="ARBA00022840"/>
    </source>
</evidence>
<evidence type="ECO:0000259" key="7">
    <source>
        <dbReference type="Pfam" id="PF00931"/>
    </source>
</evidence>
<evidence type="ECO:0000256" key="1">
    <source>
        <dbReference type="ARBA" id="ARBA00008894"/>
    </source>
</evidence>
<accession>A0A087HMY9</accession>
<evidence type="ECO:0000259" key="8">
    <source>
        <dbReference type="Pfam" id="PF23598"/>
    </source>
</evidence>
<dbReference type="FunFam" id="3.40.50.300:FF:001091">
    <property type="entry name" value="Probable disease resistance protein At1g61300"/>
    <property type="match status" value="1"/>
</dbReference>
<dbReference type="OrthoDB" id="664960at2759"/>
<feature type="domain" description="NB-ARC" evidence="7">
    <location>
        <begin position="86"/>
        <end position="244"/>
    </location>
</feature>
<feature type="coiled-coil region" evidence="6">
    <location>
        <begin position="29"/>
        <end position="56"/>
    </location>
</feature>
<sequence length="738" mass="84080">MGGCCSVSMSCDQVVNQCSQWLCVKVSYIHNLSENLASLEKAMGSLKAKRDDLQRRVDKEEFTGRRQRLVQVQDCWSGNNARKGMEERVNIVGLYGMGGVGKTTLLKQINNKFSEIGGRFDVVIWVVVSKNVAVHRIQGDIAKKLGLGGKEWDEKNDNERALDIHNVLKRKKFVLILDDIWEKVNLNEIGVPNPGRKNGCKVAFTTRNRDVCGRMGVDDPIQVRCLATNEAWDLFEKKVGKNTLGSHQDIPKLARKVAEKCRGLPLALNVIGETMASKNTIREWRRAIDVLTSSASDFSGVENEIYPILKYSYDSLNGEGFIEEKEGREKALNQGYEILGTLIRSCLLLEGGEDVNMHDVVRDMAIWIASDLERHKEKCIVQTRVGLREVPRVKNARRLSLIGNDIESISESLDCPQLTTLLLGGNKYLATISEQISELVSLRYLDLSGTKIKRLPVGVQELKMLIQLNLEYTFKLENLDGISKLSSLRTLKLGDSKVWLDMMLMKELKLLEHLEYISVSISSSLVGELSVYDLRVWRCIQQVTISKHGEELVRVLDLSAMDNPCKIYIEKCGMREIKIEKTPWNKSLTNPCYSNLSDVEIKECDGLNELTWLLFAPNLIRLTLSRLKQVEEIISKEKGESVLEEETCKIIPFQKLEFFALYDLPELKSIYWNALPFQRLRALYISDHCQKLKKLPLDSKSVFKIEEFEILYKGDEWIKGVEWEDEATRQRFFPSCSP</sequence>
<dbReference type="Gramene" id="KFK43491">
    <property type="protein sequence ID" value="KFK43491"/>
    <property type="gene ID" value="AALP_AA1G131900"/>
</dbReference>
<reference evidence="10" key="1">
    <citation type="journal article" date="2015" name="Nat. Plants">
        <title>Genome expansion of Arabis alpina linked with retrotransposition and reduced symmetric DNA methylation.</title>
        <authorList>
            <person name="Willing E.M."/>
            <person name="Rawat V."/>
            <person name="Mandakova T."/>
            <person name="Maumus F."/>
            <person name="James G.V."/>
            <person name="Nordstroem K.J."/>
            <person name="Becker C."/>
            <person name="Warthmann N."/>
            <person name="Chica C."/>
            <person name="Szarzynska B."/>
            <person name="Zytnicki M."/>
            <person name="Albani M.C."/>
            <person name="Kiefer C."/>
            <person name="Bergonzi S."/>
            <person name="Castaings L."/>
            <person name="Mateos J.L."/>
            <person name="Berns M.C."/>
            <person name="Bujdoso N."/>
            <person name="Piofczyk T."/>
            <person name="de Lorenzo L."/>
            <person name="Barrero-Sicilia C."/>
            <person name="Mateos I."/>
            <person name="Piednoel M."/>
            <person name="Hagmann J."/>
            <person name="Chen-Min-Tao R."/>
            <person name="Iglesias-Fernandez R."/>
            <person name="Schuster S.C."/>
            <person name="Alonso-Blanco C."/>
            <person name="Roudier F."/>
            <person name="Carbonero P."/>
            <person name="Paz-Ares J."/>
            <person name="Davis S.J."/>
            <person name="Pecinka A."/>
            <person name="Quesneville H."/>
            <person name="Colot V."/>
            <person name="Lysak M.A."/>
            <person name="Weigel D."/>
            <person name="Coupland G."/>
            <person name="Schneeberger K."/>
        </authorList>
    </citation>
    <scope>NUCLEOTIDE SEQUENCE [LARGE SCALE GENOMIC DNA]</scope>
    <source>
        <strain evidence="10">cv. Pajares</strain>
    </source>
</reference>